<gene>
    <name evidence="2" type="ORF">FB556_1404</name>
</gene>
<feature type="transmembrane region" description="Helical" evidence="1">
    <location>
        <begin position="30"/>
        <end position="48"/>
    </location>
</feature>
<evidence type="ECO:0000313" key="3">
    <source>
        <dbReference type="Proteomes" id="UP000319746"/>
    </source>
</evidence>
<keyword evidence="3" id="KW-1185">Reference proteome</keyword>
<name>A0A543AJH8_9MICC</name>
<organism evidence="2 3">
    <name type="scientific">Enteractinococcus coprophilus</name>
    <dbReference type="NCBI Taxonomy" id="1027633"/>
    <lineage>
        <taxon>Bacteria</taxon>
        <taxon>Bacillati</taxon>
        <taxon>Actinomycetota</taxon>
        <taxon>Actinomycetes</taxon>
        <taxon>Micrococcales</taxon>
        <taxon>Micrococcaceae</taxon>
    </lineage>
</organism>
<feature type="transmembrane region" description="Helical" evidence="1">
    <location>
        <begin position="54"/>
        <end position="71"/>
    </location>
</feature>
<keyword evidence="1" id="KW-1133">Transmembrane helix</keyword>
<dbReference type="EMBL" id="VFOU01000002">
    <property type="protein sequence ID" value="TQL72735.1"/>
    <property type="molecule type" value="Genomic_DNA"/>
</dbReference>
<reference evidence="2 3" key="1">
    <citation type="submission" date="2019-06" db="EMBL/GenBank/DDBJ databases">
        <title>Sequencing the genomes of 1000 actinobacteria strains.</title>
        <authorList>
            <person name="Klenk H.-P."/>
        </authorList>
    </citation>
    <scope>NUCLEOTIDE SEQUENCE [LARGE SCALE GENOMIC DNA]</scope>
    <source>
        <strain evidence="2 3">DSM 24083</strain>
    </source>
</reference>
<proteinExistence type="predicted"/>
<keyword evidence="1" id="KW-0472">Membrane</keyword>
<keyword evidence="1" id="KW-0812">Transmembrane</keyword>
<protein>
    <submittedName>
        <fullName evidence="2">Intracellular septation protein A</fullName>
    </submittedName>
</protein>
<evidence type="ECO:0000256" key="1">
    <source>
        <dbReference type="SAM" id="Phobius"/>
    </source>
</evidence>
<dbReference type="NCBIfam" id="NF041646">
    <property type="entry name" value="VC0807_fam"/>
    <property type="match status" value="1"/>
</dbReference>
<feature type="transmembrane region" description="Helical" evidence="1">
    <location>
        <begin position="162"/>
        <end position="186"/>
    </location>
</feature>
<dbReference type="Proteomes" id="UP000319746">
    <property type="component" value="Unassembled WGS sequence"/>
</dbReference>
<dbReference type="OrthoDB" id="3781030at2"/>
<feature type="transmembrane region" description="Helical" evidence="1">
    <location>
        <begin position="113"/>
        <end position="141"/>
    </location>
</feature>
<comment type="caution">
    <text evidence="2">The sequence shown here is derived from an EMBL/GenBank/DDBJ whole genome shotgun (WGS) entry which is preliminary data.</text>
</comment>
<dbReference type="RefSeq" id="WP_141866081.1">
    <property type="nucleotide sequence ID" value="NZ_BAABAN010000004.1"/>
</dbReference>
<sequence length="232" mass="25457">MNFHDSTLPPHSTAIAHVTTQPPVDNRGKVLGVIGIDLVLPFATYYGLRLFGADPWLALMLGAVGPLIRIMVSAIRTRRLERLSIFTLSILTVGTLAGFLGGDARLLMARESWLTAAIGVWLLVSLMSPRPVLFTATLAVLPPQTAQEWQRNWQTDPTFSRAFRWLTIGWGSAFILDAIARIVMAYTLPLDLVPIASVGLLIGMLVLINEAVKLYGRRAKRGTAEQPLESDE</sequence>
<accession>A0A543AJH8</accession>
<evidence type="ECO:0000313" key="2">
    <source>
        <dbReference type="EMBL" id="TQL72735.1"/>
    </source>
</evidence>
<dbReference type="AlphaFoldDB" id="A0A543AJH8"/>
<feature type="transmembrane region" description="Helical" evidence="1">
    <location>
        <begin position="83"/>
        <end position="101"/>
    </location>
</feature>
<feature type="transmembrane region" description="Helical" evidence="1">
    <location>
        <begin position="192"/>
        <end position="212"/>
    </location>
</feature>